<dbReference type="KEGG" id="hhy:Halhy_0821"/>
<gene>
    <name evidence="1" type="ordered locus">Halhy_0821</name>
</gene>
<dbReference type="AlphaFoldDB" id="F4L507"/>
<reference key="2">
    <citation type="submission" date="2011-04" db="EMBL/GenBank/DDBJ databases">
        <title>Complete sequence of chromosome of Haliscomenobacter hydrossis DSM 1100.</title>
        <authorList>
            <consortium name="US DOE Joint Genome Institute (JGI-PGF)"/>
            <person name="Lucas S."/>
            <person name="Han J."/>
            <person name="Lapidus A."/>
            <person name="Bruce D."/>
            <person name="Goodwin L."/>
            <person name="Pitluck S."/>
            <person name="Peters L."/>
            <person name="Kyrpides N."/>
            <person name="Mavromatis K."/>
            <person name="Ivanova N."/>
            <person name="Ovchinnikova G."/>
            <person name="Pagani I."/>
            <person name="Daligault H."/>
            <person name="Detter J.C."/>
            <person name="Han C."/>
            <person name="Land M."/>
            <person name="Hauser L."/>
            <person name="Markowitz V."/>
            <person name="Cheng J.-F."/>
            <person name="Hugenholtz P."/>
            <person name="Woyke T."/>
            <person name="Wu D."/>
            <person name="Verbarg S."/>
            <person name="Frueling A."/>
            <person name="Brambilla E."/>
            <person name="Klenk H.-P."/>
            <person name="Eisen J.A."/>
        </authorList>
    </citation>
    <scope>NUCLEOTIDE SEQUENCE</scope>
    <source>
        <strain>DSM 1100</strain>
    </source>
</reference>
<dbReference type="HOGENOM" id="CLU_200409_1_0_10"/>
<keyword evidence="2" id="KW-1185">Reference proteome</keyword>
<reference evidence="1 2" key="1">
    <citation type="journal article" date="2011" name="Stand. Genomic Sci.">
        <title>Complete genome sequence of Haliscomenobacter hydrossis type strain (O).</title>
        <authorList>
            <consortium name="US DOE Joint Genome Institute (JGI-PGF)"/>
            <person name="Daligault H."/>
            <person name="Lapidus A."/>
            <person name="Zeytun A."/>
            <person name="Nolan M."/>
            <person name="Lucas S."/>
            <person name="Del Rio T.G."/>
            <person name="Tice H."/>
            <person name="Cheng J.F."/>
            <person name="Tapia R."/>
            <person name="Han C."/>
            <person name="Goodwin L."/>
            <person name="Pitluck S."/>
            <person name="Liolios K."/>
            <person name="Pagani I."/>
            <person name="Ivanova N."/>
            <person name="Huntemann M."/>
            <person name="Mavromatis K."/>
            <person name="Mikhailova N."/>
            <person name="Pati A."/>
            <person name="Chen A."/>
            <person name="Palaniappan K."/>
            <person name="Land M."/>
            <person name="Hauser L."/>
            <person name="Brambilla E.M."/>
            <person name="Rohde M."/>
            <person name="Verbarg S."/>
            <person name="Goker M."/>
            <person name="Bristow J."/>
            <person name="Eisen J.A."/>
            <person name="Markowitz V."/>
            <person name="Hugenholtz P."/>
            <person name="Kyrpides N.C."/>
            <person name="Klenk H.P."/>
            <person name="Woyke T."/>
        </authorList>
    </citation>
    <scope>NUCLEOTIDE SEQUENCE [LARGE SCALE GENOMIC DNA]</scope>
    <source>
        <strain evidence="2">ATCC 27775 / DSM 1100 / LMG 10767 / O</strain>
    </source>
</reference>
<organism evidence="1 2">
    <name type="scientific">Haliscomenobacter hydrossis (strain ATCC 27775 / DSM 1100 / LMG 10767 / O)</name>
    <dbReference type="NCBI Taxonomy" id="760192"/>
    <lineage>
        <taxon>Bacteria</taxon>
        <taxon>Pseudomonadati</taxon>
        <taxon>Bacteroidota</taxon>
        <taxon>Saprospiria</taxon>
        <taxon>Saprospirales</taxon>
        <taxon>Haliscomenobacteraceae</taxon>
        <taxon>Haliscomenobacter</taxon>
    </lineage>
</organism>
<name>F4L507_HALH1</name>
<dbReference type="eggNOG" id="ENOG502ZMNC">
    <property type="taxonomic scope" value="Bacteria"/>
</dbReference>
<protein>
    <submittedName>
        <fullName evidence="1">Uncharacterized protein</fullName>
    </submittedName>
</protein>
<sequence>MDTTEKRAAYNSTFAIGGVSCSADSLVVAESFVLRIKFSGKNPAHRKSEKR</sequence>
<evidence type="ECO:0000313" key="2">
    <source>
        <dbReference type="Proteomes" id="UP000008461"/>
    </source>
</evidence>
<dbReference type="PROSITE" id="PS51257">
    <property type="entry name" value="PROKAR_LIPOPROTEIN"/>
    <property type="match status" value="1"/>
</dbReference>
<accession>F4L507</accession>
<dbReference type="EMBL" id="CP002691">
    <property type="protein sequence ID" value="AEE48728.1"/>
    <property type="molecule type" value="Genomic_DNA"/>
</dbReference>
<dbReference type="STRING" id="760192.Halhy_0821"/>
<dbReference type="Proteomes" id="UP000008461">
    <property type="component" value="Chromosome"/>
</dbReference>
<proteinExistence type="predicted"/>
<evidence type="ECO:0000313" key="1">
    <source>
        <dbReference type="EMBL" id="AEE48728.1"/>
    </source>
</evidence>